<reference evidence="1" key="1">
    <citation type="submission" date="2021-06" db="EMBL/GenBank/DDBJ databases">
        <authorList>
            <person name="Kallberg Y."/>
            <person name="Tangrot J."/>
            <person name="Rosling A."/>
        </authorList>
    </citation>
    <scope>NUCLEOTIDE SEQUENCE</scope>
    <source>
        <strain evidence="1">MA461A</strain>
    </source>
</reference>
<evidence type="ECO:0000313" key="2">
    <source>
        <dbReference type="Proteomes" id="UP000789920"/>
    </source>
</evidence>
<protein>
    <submittedName>
        <fullName evidence="1">10808_t:CDS:1</fullName>
    </submittedName>
</protein>
<proteinExistence type="predicted"/>
<keyword evidence="2" id="KW-1185">Reference proteome</keyword>
<sequence>TKLSKKAYNLGQYGGDDNNKKDYNQYEQKLDYIIRFDRK</sequence>
<evidence type="ECO:0000313" key="1">
    <source>
        <dbReference type="EMBL" id="CAG8764093.1"/>
    </source>
</evidence>
<dbReference type="Proteomes" id="UP000789920">
    <property type="component" value="Unassembled WGS sequence"/>
</dbReference>
<feature type="non-terminal residue" evidence="1">
    <location>
        <position position="1"/>
    </location>
</feature>
<name>A0ACA9QRY9_9GLOM</name>
<comment type="caution">
    <text evidence="1">The sequence shown here is derived from an EMBL/GenBank/DDBJ whole genome shotgun (WGS) entry which is preliminary data.</text>
</comment>
<accession>A0ACA9QRY9</accession>
<gene>
    <name evidence="1" type="ORF">RPERSI_LOCUS15587</name>
</gene>
<dbReference type="EMBL" id="CAJVQC010037536">
    <property type="protein sequence ID" value="CAG8764093.1"/>
    <property type="molecule type" value="Genomic_DNA"/>
</dbReference>
<organism evidence="1 2">
    <name type="scientific">Racocetra persica</name>
    <dbReference type="NCBI Taxonomy" id="160502"/>
    <lineage>
        <taxon>Eukaryota</taxon>
        <taxon>Fungi</taxon>
        <taxon>Fungi incertae sedis</taxon>
        <taxon>Mucoromycota</taxon>
        <taxon>Glomeromycotina</taxon>
        <taxon>Glomeromycetes</taxon>
        <taxon>Diversisporales</taxon>
        <taxon>Gigasporaceae</taxon>
        <taxon>Racocetra</taxon>
    </lineage>
</organism>